<dbReference type="Proteomes" id="UP000694620">
    <property type="component" value="Chromosome 9"/>
</dbReference>
<feature type="domain" description="B30.2/SPRY" evidence="6">
    <location>
        <begin position="52"/>
        <end position="251"/>
    </location>
</feature>
<evidence type="ECO:0000256" key="3">
    <source>
        <dbReference type="ARBA" id="ARBA00010910"/>
    </source>
</evidence>
<comment type="subcellular location">
    <subcellularLocation>
        <location evidence="1">Cytoplasm</location>
    </subcellularLocation>
</comment>
<dbReference type="SUPFAM" id="SSF158235">
    <property type="entry name" value="SOCS box-like"/>
    <property type="match status" value="1"/>
</dbReference>
<keyword evidence="4" id="KW-0963">Cytoplasm</keyword>
<comment type="pathway">
    <text evidence="2">Protein modification; protein ubiquitination.</text>
</comment>
<dbReference type="GO" id="GO:0043161">
    <property type="term" value="P:proteasome-mediated ubiquitin-dependent protein catabolic process"/>
    <property type="evidence" value="ECO:0007669"/>
    <property type="project" value="TreeGrafter"/>
</dbReference>
<evidence type="ECO:0000259" key="7">
    <source>
        <dbReference type="PROSITE" id="PS50225"/>
    </source>
</evidence>
<dbReference type="Gene3D" id="1.10.750.20">
    <property type="entry name" value="SOCS box"/>
    <property type="match status" value="1"/>
</dbReference>
<dbReference type="InterPro" id="IPR050672">
    <property type="entry name" value="FBXO45-Fsn/SPSB_families"/>
</dbReference>
<dbReference type="CDD" id="cd03716">
    <property type="entry name" value="SOCS_ASB_like"/>
    <property type="match status" value="1"/>
</dbReference>
<evidence type="ECO:0000256" key="4">
    <source>
        <dbReference type="ARBA" id="ARBA00022490"/>
    </source>
</evidence>
<keyword evidence="5" id="KW-0812">Transmembrane</keyword>
<dbReference type="Ensembl" id="ENSECRT00000029895.1">
    <property type="protein sequence ID" value="ENSECRP00000029279.1"/>
    <property type="gene ID" value="ENSECRG00000019854.1"/>
</dbReference>
<name>A0A8C4TE20_ERPCA</name>
<dbReference type="SMART" id="SM00969">
    <property type="entry name" value="SOCS_box"/>
    <property type="match status" value="1"/>
</dbReference>
<dbReference type="Pfam" id="PF07525">
    <property type="entry name" value="SOCS_box"/>
    <property type="match status" value="1"/>
</dbReference>
<comment type="similarity">
    <text evidence="3">Belongs to the SPSB family.</text>
</comment>
<evidence type="ECO:0000259" key="6">
    <source>
        <dbReference type="PROSITE" id="PS50188"/>
    </source>
</evidence>
<organism evidence="8 9">
    <name type="scientific">Erpetoichthys calabaricus</name>
    <name type="common">Rope fish</name>
    <name type="synonym">Calamoichthys calabaricus</name>
    <dbReference type="NCBI Taxonomy" id="27687"/>
    <lineage>
        <taxon>Eukaryota</taxon>
        <taxon>Metazoa</taxon>
        <taxon>Chordata</taxon>
        <taxon>Craniata</taxon>
        <taxon>Vertebrata</taxon>
        <taxon>Euteleostomi</taxon>
        <taxon>Actinopterygii</taxon>
        <taxon>Polypteriformes</taxon>
        <taxon>Polypteridae</taxon>
        <taxon>Erpetoichthys</taxon>
    </lineage>
</organism>
<dbReference type="InterPro" id="IPR013320">
    <property type="entry name" value="ConA-like_dom_sf"/>
</dbReference>
<evidence type="ECO:0000313" key="8">
    <source>
        <dbReference type="Ensembl" id="ENSECRP00000029279.1"/>
    </source>
</evidence>
<keyword evidence="9" id="KW-1185">Reference proteome</keyword>
<proteinExistence type="inferred from homology"/>
<dbReference type="InterPro" id="IPR001496">
    <property type="entry name" value="SOCS_box"/>
</dbReference>
<dbReference type="SMART" id="SM00449">
    <property type="entry name" value="SPRY"/>
    <property type="match status" value="1"/>
</dbReference>
<reference evidence="8" key="3">
    <citation type="submission" date="2025-09" db="UniProtKB">
        <authorList>
            <consortium name="Ensembl"/>
        </authorList>
    </citation>
    <scope>IDENTIFICATION</scope>
</reference>
<dbReference type="PANTHER" id="PTHR12245:SF2">
    <property type="entry name" value="SPRY DOMAIN-CONTAINING SOCS BOX PROTEIN 2"/>
    <property type="match status" value="1"/>
</dbReference>
<keyword evidence="5" id="KW-1133">Transmembrane helix</keyword>
<dbReference type="FunFam" id="1.10.750.20:FF:000001">
    <property type="entry name" value="Ankyrin repeat and SOCS box containing 1"/>
    <property type="match status" value="1"/>
</dbReference>
<feature type="transmembrane region" description="Helical" evidence="5">
    <location>
        <begin position="198"/>
        <end position="219"/>
    </location>
</feature>
<reference evidence="8" key="1">
    <citation type="submission" date="2021-06" db="EMBL/GenBank/DDBJ databases">
        <authorList>
            <consortium name="Wellcome Sanger Institute Data Sharing"/>
        </authorList>
    </citation>
    <scope>NUCLEOTIDE SEQUENCE [LARGE SCALE GENOMIC DNA]</scope>
</reference>
<dbReference type="PANTHER" id="PTHR12245">
    <property type="entry name" value="SPRY DOMAIN CONTAINING SOCS BOX PROTEIN"/>
    <property type="match status" value="1"/>
</dbReference>
<dbReference type="GeneTree" id="ENSGT01030000234629"/>
<evidence type="ECO:0000256" key="5">
    <source>
        <dbReference type="SAM" id="Phobius"/>
    </source>
</evidence>
<dbReference type="SUPFAM" id="SSF49899">
    <property type="entry name" value="Concanavalin A-like lectins/glucanases"/>
    <property type="match status" value="1"/>
</dbReference>
<dbReference type="InterPro" id="IPR043136">
    <property type="entry name" value="B30.2/SPRY_sf"/>
</dbReference>
<feature type="domain" description="SOCS box" evidence="7">
    <location>
        <begin position="283"/>
        <end position="335"/>
    </location>
</feature>
<dbReference type="PROSITE" id="PS50225">
    <property type="entry name" value="SOCS"/>
    <property type="match status" value="1"/>
</dbReference>
<dbReference type="PROSITE" id="PS50188">
    <property type="entry name" value="B302_SPRY"/>
    <property type="match status" value="1"/>
</dbReference>
<evidence type="ECO:0008006" key="10">
    <source>
        <dbReference type="Google" id="ProtNLM"/>
    </source>
</evidence>
<dbReference type="GO" id="GO:0035556">
    <property type="term" value="P:intracellular signal transduction"/>
    <property type="evidence" value="ECO:0007669"/>
    <property type="project" value="InterPro"/>
</dbReference>
<dbReference type="AlphaFoldDB" id="A0A8C4TE20"/>
<sequence length="335" mass="37143">MGQKLVTNMQRHLNETFSTSLCFLLSPVPKLFFSKIQPIQEDSHICTSGLPAPERLQELMAMPSIAPEQQAEHGWNPKDASPSIVVSQSHLTFSRRPTPRTTDGIRSKMGYSSGIHIWEITWPATKRGTHAVVGVATKNMPLQAEGYQALLGSDQHSWGLDLDRGLLYHNTSNICSLASRRYPTGKQAVSFYFGSPSLAFLLFQMFGNYLFIFLLFALLTDEMPGSQEASLVPFPDCFLMVLDFHAGTLGYALENGRYLGVAFQGLKGMTLYPSVSAVWGDCEVTLRYRNGLQPQPSSLQQLCRLSVRSALGPSRLDGVSTLPLPLAMKKYVLYQ</sequence>
<keyword evidence="5" id="KW-0472">Membrane</keyword>
<dbReference type="GO" id="GO:0005737">
    <property type="term" value="C:cytoplasm"/>
    <property type="evidence" value="ECO:0007669"/>
    <property type="project" value="UniProtKB-SubCell"/>
</dbReference>
<dbReference type="UniPathway" id="UPA00143"/>
<evidence type="ECO:0000256" key="1">
    <source>
        <dbReference type="ARBA" id="ARBA00004496"/>
    </source>
</evidence>
<gene>
    <name evidence="8" type="primary">LOC114657943</name>
</gene>
<evidence type="ECO:0000256" key="2">
    <source>
        <dbReference type="ARBA" id="ARBA00004906"/>
    </source>
</evidence>
<evidence type="ECO:0000313" key="9">
    <source>
        <dbReference type="Proteomes" id="UP000694620"/>
    </source>
</evidence>
<dbReference type="Pfam" id="PF00622">
    <property type="entry name" value="SPRY"/>
    <property type="match status" value="1"/>
</dbReference>
<dbReference type="InterPro" id="IPR001870">
    <property type="entry name" value="B30.2/SPRY"/>
</dbReference>
<dbReference type="GO" id="GO:0019005">
    <property type="term" value="C:SCF ubiquitin ligase complex"/>
    <property type="evidence" value="ECO:0007669"/>
    <property type="project" value="TreeGrafter"/>
</dbReference>
<dbReference type="InterPro" id="IPR003877">
    <property type="entry name" value="SPRY_dom"/>
</dbReference>
<accession>A0A8C4TE20</accession>
<dbReference type="GO" id="GO:0016567">
    <property type="term" value="P:protein ubiquitination"/>
    <property type="evidence" value="ECO:0007669"/>
    <property type="project" value="UniProtKB-UniPathway"/>
</dbReference>
<dbReference type="InterPro" id="IPR036036">
    <property type="entry name" value="SOCS_box-like_dom_sf"/>
</dbReference>
<protein>
    <recommendedName>
        <fullName evidence="10">SPRY domain-containing SOCS box protein 3</fullName>
    </recommendedName>
</protein>
<reference evidence="8" key="2">
    <citation type="submission" date="2025-08" db="UniProtKB">
        <authorList>
            <consortium name="Ensembl"/>
        </authorList>
    </citation>
    <scope>IDENTIFICATION</scope>
</reference>
<dbReference type="Gene3D" id="2.60.120.920">
    <property type="match status" value="2"/>
</dbReference>